<dbReference type="RefSeq" id="WP_163990166.1">
    <property type="nucleotide sequence ID" value="NZ_WUEY01000013.1"/>
</dbReference>
<organism evidence="4 5">
    <name type="scientific">Rhizobium lusitanum</name>
    <dbReference type="NCBI Taxonomy" id="293958"/>
    <lineage>
        <taxon>Bacteria</taxon>
        <taxon>Pseudomonadati</taxon>
        <taxon>Pseudomonadota</taxon>
        <taxon>Alphaproteobacteria</taxon>
        <taxon>Hyphomicrobiales</taxon>
        <taxon>Rhizobiaceae</taxon>
        <taxon>Rhizobium/Agrobacterium group</taxon>
        <taxon>Rhizobium</taxon>
    </lineage>
</organism>
<proteinExistence type="predicted"/>
<dbReference type="GO" id="GO:0016747">
    <property type="term" value="F:acyltransferase activity, transferring groups other than amino-acyl groups"/>
    <property type="evidence" value="ECO:0007669"/>
    <property type="project" value="InterPro"/>
</dbReference>
<dbReference type="Gene3D" id="3.40.630.30">
    <property type="match status" value="1"/>
</dbReference>
<comment type="caution">
    <text evidence="4">The sequence shown here is derived from an EMBL/GenBank/DDBJ whole genome shotgun (WGS) entry which is preliminary data.</text>
</comment>
<gene>
    <name evidence="4" type="ORF">GR212_23790</name>
</gene>
<accession>A0A6L9UEN8</accession>
<dbReference type="InterPro" id="IPR050680">
    <property type="entry name" value="YpeA/RimI_acetyltransf"/>
</dbReference>
<evidence type="ECO:0000313" key="5">
    <source>
        <dbReference type="Proteomes" id="UP000483035"/>
    </source>
</evidence>
<evidence type="ECO:0000256" key="1">
    <source>
        <dbReference type="ARBA" id="ARBA00022679"/>
    </source>
</evidence>
<evidence type="ECO:0000313" key="4">
    <source>
        <dbReference type="EMBL" id="NEI72586.1"/>
    </source>
</evidence>
<dbReference type="CDD" id="cd04301">
    <property type="entry name" value="NAT_SF"/>
    <property type="match status" value="1"/>
</dbReference>
<name>A0A6L9UEN8_9HYPH</name>
<dbReference type="InterPro" id="IPR013653">
    <property type="entry name" value="GCN5-like_dom"/>
</dbReference>
<protein>
    <submittedName>
        <fullName evidence="4">GNAT family N-acetyltransferase</fullName>
    </submittedName>
</protein>
<sequence length="227" mass="24548">MNHILDRPVWNALRTAHASLAEGSERARRYPPSIVPFAATADNSAESLEALAELPVGEDVMAIVEAAPITVSQGLMVLSSASLVQMMAGHPFERVSDSRIELLTEADAEDMLALATLTKPGPFTLRAQSLGTFWGVKMEGRLVAMAGQRMRQPGFAELSGLCTHPDFQGRGLGSLLFRFVAGEISARDETAYLHAYAANKPAIALYEAMGFRLRSDMNLCVVKRQSA</sequence>
<evidence type="ECO:0000256" key="2">
    <source>
        <dbReference type="ARBA" id="ARBA00023315"/>
    </source>
</evidence>
<reference evidence="4 5" key="1">
    <citation type="submission" date="2019-12" db="EMBL/GenBank/DDBJ databases">
        <title>Rhizobium genotypes associated with high levels of biological nitrogen fixation by grain legumes in a temperate-maritime cropping system.</title>
        <authorList>
            <person name="Maluk M."/>
            <person name="Francesc Ferrando Molina F."/>
            <person name="Lopez Del Egido L."/>
            <person name="Lafos M."/>
            <person name="Langarica-Fuentes A."/>
            <person name="Gebre Yohannes G."/>
            <person name="Young M.W."/>
            <person name="Martin P."/>
            <person name="Gantlett R."/>
            <person name="Kenicer G."/>
            <person name="Hawes C."/>
            <person name="Begg G.S."/>
            <person name="Quilliam R.S."/>
            <person name="Squire G.R."/>
            <person name="Poole P.S."/>
            <person name="Young P.W."/>
            <person name="Iannetta P.M."/>
            <person name="James E.K."/>
        </authorList>
    </citation>
    <scope>NUCLEOTIDE SEQUENCE [LARGE SCALE GENOMIC DNA]</scope>
    <source>
        <strain evidence="4 5">JHI1118</strain>
    </source>
</reference>
<dbReference type="InterPro" id="IPR016181">
    <property type="entry name" value="Acyl_CoA_acyltransferase"/>
</dbReference>
<dbReference type="Proteomes" id="UP000483035">
    <property type="component" value="Unassembled WGS sequence"/>
</dbReference>
<dbReference type="Pfam" id="PF08445">
    <property type="entry name" value="FR47"/>
    <property type="match status" value="1"/>
</dbReference>
<dbReference type="InterPro" id="IPR000182">
    <property type="entry name" value="GNAT_dom"/>
</dbReference>
<keyword evidence="1 4" id="KW-0808">Transferase</keyword>
<dbReference type="SUPFAM" id="SSF55729">
    <property type="entry name" value="Acyl-CoA N-acyltransferases (Nat)"/>
    <property type="match status" value="1"/>
</dbReference>
<dbReference type="PROSITE" id="PS51186">
    <property type="entry name" value="GNAT"/>
    <property type="match status" value="1"/>
</dbReference>
<evidence type="ECO:0000259" key="3">
    <source>
        <dbReference type="PROSITE" id="PS51186"/>
    </source>
</evidence>
<keyword evidence="2" id="KW-0012">Acyltransferase</keyword>
<feature type="domain" description="N-acetyltransferase" evidence="3">
    <location>
        <begin position="98"/>
        <end position="227"/>
    </location>
</feature>
<dbReference type="PANTHER" id="PTHR43420:SF12">
    <property type="entry name" value="N-ACETYLTRANSFERASE DOMAIN-CONTAINING PROTEIN"/>
    <property type="match status" value="1"/>
</dbReference>
<dbReference type="AlphaFoldDB" id="A0A6L9UEN8"/>
<dbReference type="PANTHER" id="PTHR43420">
    <property type="entry name" value="ACETYLTRANSFERASE"/>
    <property type="match status" value="1"/>
</dbReference>
<dbReference type="EMBL" id="WUEY01000013">
    <property type="protein sequence ID" value="NEI72586.1"/>
    <property type="molecule type" value="Genomic_DNA"/>
</dbReference>